<dbReference type="CDD" id="cd04371">
    <property type="entry name" value="DEP"/>
    <property type="match status" value="2"/>
</dbReference>
<dbReference type="AlphaFoldDB" id="A0A437JRP6"/>
<keyword evidence="3" id="KW-1185">Reference proteome</keyword>
<protein>
    <recommendedName>
        <fullName evidence="1">DEP domain-containing protein</fullName>
    </recommendedName>
</protein>
<dbReference type="SMART" id="SM00049">
    <property type="entry name" value="DEP"/>
    <property type="match status" value="2"/>
</dbReference>
<reference evidence="2 3" key="1">
    <citation type="submission" date="2019-01" db="EMBL/GenBank/DDBJ databases">
        <authorList>
            <person name="Chen W.-M."/>
        </authorList>
    </citation>
    <scope>NUCLEOTIDE SEQUENCE [LARGE SCALE GENOMIC DNA]</scope>
    <source>
        <strain evidence="2 3">ICH-3</strain>
    </source>
</reference>
<evidence type="ECO:0000259" key="1">
    <source>
        <dbReference type="SMART" id="SM00049"/>
    </source>
</evidence>
<sequence length="359" mass="39007">MTHAGGQSKETVPMPQAFAWLHLPDTPMAGRLRAALMAADILPQVLHADTGAWQRQLEPLAQGAPGAVVFDVTADPMVPGRPLERAVRTIPESVRRRTWLTRFGGGHVSAADRDWVQALGFAGLLADLGHGAAGADLQAWVAAVAGHCAVAPPTAATLTRFVQVMRPASAATDARGLVHALTGQNPEAVAALWLNDLPVADRRYHLRTWPRCLLGSEAVGHITRLHDLGRGDATALGQAMGALGLLSHVTQEHPFQDADLFYRLAWSPGADAVPLEAVYAHLRDPDVLPARTRSHLGHDYAESWVGRDAVDRVVERWSVDRIDAWIVLQRLMAWGCFDHVLAARPFGDGEYFFRWRPGP</sequence>
<dbReference type="InterPro" id="IPR000591">
    <property type="entry name" value="DEP_dom"/>
</dbReference>
<dbReference type="Pfam" id="PF00610">
    <property type="entry name" value="DEP"/>
    <property type="match status" value="1"/>
</dbReference>
<dbReference type="GO" id="GO:0035556">
    <property type="term" value="P:intracellular signal transduction"/>
    <property type="evidence" value="ECO:0007669"/>
    <property type="project" value="InterPro"/>
</dbReference>
<feature type="domain" description="DEP" evidence="1">
    <location>
        <begin position="284"/>
        <end position="357"/>
    </location>
</feature>
<organism evidence="2 3">
    <name type="scientific">Rubrivivax albus</name>
    <dbReference type="NCBI Taxonomy" id="2499835"/>
    <lineage>
        <taxon>Bacteria</taxon>
        <taxon>Pseudomonadati</taxon>
        <taxon>Pseudomonadota</taxon>
        <taxon>Betaproteobacteria</taxon>
        <taxon>Burkholderiales</taxon>
        <taxon>Sphaerotilaceae</taxon>
        <taxon>Rubrivivax</taxon>
    </lineage>
</organism>
<dbReference type="InterPro" id="IPR036388">
    <property type="entry name" value="WH-like_DNA-bd_sf"/>
</dbReference>
<dbReference type="Gene3D" id="1.10.10.10">
    <property type="entry name" value="Winged helix-like DNA-binding domain superfamily/Winged helix DNA-binding domain"/>
    <property type="match status" value="2"/>
</dbReference>
<evidence type="ECO:0000313" key="3">
    <source>
        <dbReference type="Proteomes" id="UP000288178"/>
    </source>
</evidence>
<dbReference type="RefSeq" id="WP_128199788.1">
    <property type="nucleotide sequence ID" value="NZ_SACT01000007.1"/>
</dbReference>
<dbReference type="InterPro" id="IPR036390">
    <property type="entry name" value="WH_DNA-bd_sf"/>
</dbReference>
<dbReference type="OrthoDB" id="7432864at2"/>
<accession>A0A437JRP6</accession>
<dbReference type="Proteomes" id="UP000288178">
    <property type="component" value="Unassembled WGS sequence"/>
</dbReference>
<dbReference type="EMBL" id="SACT01000007">
    <property type="protein sequence ID" value="RVT49616.1"/>
    <property type="molecule type" value="Genomic_DNA"/>
</dbReference>
<name>A0A437JRP6_9BURK</name>
<dbReference type="SUPFAM" id="SSF46785">
    <property type="entry name" value="Winged helix' DNA-binding domain"/>
    <property type="match status" value="2"/>
</dbReference>
<gene>
    <name evidence="2" type="ORF">ENE75_18365</name>
</gene>
<comment type="caution">
    <text evidence="2">The sequence shown here is derived from an EMBL/GenBank/DDBJ whole genome shotgun (WGS) entry which is preliminary data.</text>
</comment>
<proteinExistence type="predicted"/>
<feature type="domain" description="DEP" evidence="1">
    <location>
        <begin position="193"/>
        <end position="266"/>
    </location>
</feature>
<evidence type="ECO:0000313" key="2">
    <source>
        <dbReference type="EMBL" id="RVT49616.1"/>
    </source>
</evidence>